<feature type="compositionally biased region" description="Polar residues" evidence="1">
    <location>
        <begin position="59"/>
        <end position="68"/>
    </location>
</feature>
<dbReference type="AlphaFoldDB" id="A0A8E2F1Y4"/>
<name>A0A8E2F1Y4_9PEZI</name>
<evidence type="ECO:0000313" key="3">
    <source>
        <dbReference type="Proteomes" id="UP000250140"/>
    </source>
</evidence>
<feature type="compositionally biased region" description="Low complexity" evidence="1">
    <location>
        <begin position="223"/>
        <end position="242"/>
    </location>
</feature>
<proteinExistence type="predicted"/>
<evidence type="ECO:0000256" key="1">
    <source>
        <dbReference type="SAM" id="MobiDB-lite"/>
    </source>
</evidence>
<accession>A0A8E2F1Y4</accession>
<organism evidence="2 3">
    <name type="scientific">Glonium stellatum</name>
    <dbReference type="NCBI Taxonomy" id="574774"/>
    <lineage>
        <taxon>Eukaryota</taxon>
        <taxon>Fungi</taxon>
        <taxon>Dikarya</taxon>
        <taxon>Ascomycota</taxon>
        <taxon>Pezizomycotina</taxon>
        <taxon>Dothideomycetes</taxon>
        <taxon>Pleosporomycetidae</taxon>
        <taxon>Gloniales</taxon>
        <taxon>Gloniaceae</taxon>
        <taxon>Glonium</taxon>
    </lineage>
</organism>
<evidence type="ECO:0008006" key="4">
    <source>
        <dbReference type="Google" id="ProtNLM"/>
    </source>
</evidence>
<dbReference type="OrthoDB" id="5398854at2759"/>
<protein>
    <recommendedName>
        <fullName evidence="4">Vegetative cell wall protein gp1</fullName>
    </recommendedName>
</protein>
<dbReference type="Proteomes" id="UP000250140">
    <property type="component" value="Unassembled WGS sequence"/>
</dbReference>
<feature type="compositionally biased region" description="Pro residues" evidence="1">
    <location>
        <begin position="1"/>
        <end position="14"/>
    </location>
</feature>
<feature type="region of interest" description="Disordered" evidence="1">
    <location>
        <begin position="1"/>
        <end position="136"/>
    </location>
</feature>
<feature type="region of interest" description="Disordered" evidence="1">
    <location>
        <begin position="200"/>
        <end position="250"/>
    </location>
</feature>
<sequence>MNFPPQYPTPPPGYMPYDYMRTPPVSPSPGAHAYYSPRYSVHTATPSPRGSPKTHARRASQQEPTYPFTSPRMPQYYQGYSSPRYYPSQHPPPQRNSDYVSNFDHMRTRSRRFRDMDGTPLKHRSYSNNKHRPSQSRHVHVVFDDDDHNDYDFVYGNYAYDGHVYDSPPPPYEPYERYENYGGADHYYSYDQVPIYTEAESTPHRSRARRASHSSRPQPSPPKQQHQQQQQRPAAAAKPTPKATEEDARRAGIPAGYSYKNWDPTEEPIMLLGSVFDANSLGKWIYDWTVFHHGPATPLSEMAGELWLLLIQLAGKVKRAEECMPKIRKTENREMVEDFLESGERLWVRFAKLLKVCEDYMWKAAKKETGEKKPVTMGKNSGCEFVDSIFGRDRELEKTEKLMTGMRLWSMRFDANCEEILRYPSA</sequence>
<dbReference type="EMBL" id="KV749544">
    <property type="protein sequence ID" value="OCL08979.1"/>
    <property type="molecule type" value="Genomic_DNA"/>
</dbReference>
<gene>
    <name evidence="2" type="ORF">AOQ84DRAFT_30703</name>
</gene>
<keyword evidence="3" id="KW-1185">Reference proteome</keyword>
<reference evidence="2 3" key="1">
    <citation type="journal article" date="2016" name="Nat. Commun.">
        <title>Ectomycorrhizal ecology is imprinted in the genome of the dominant symbiotic fungus Cenococcum geophilum.</title>
        <authorList>
            <consortium name="DOE Joint Genome Institute"/>
            <person name="Peter M."/>
            <person name="Kohler A."/>
            <person name="Ohm R.A."/>
            <person name="Kuo A."/>
            <person name="Krutzmann J."/>
            <person name="Morin E."/>
            <person name="Arend M."/>
            <person name="Barry K.W."/>
            <person name="Binder M."/>
            <person name="Choi C."/>
            <person name="Clum A."/>
            <person name="Copeland A."/>
            <person name="Grisel N."/>
            <person name="Haridas S."/>
            <person name="Kipfer T."/>
            <person name="LaButti K."/>
            <person name="Lindquist E."/>
            <person name="Lipzen A."/>
            <person name="Maire R."/>
            <person name="Meier B."/>
            <person name="Mihaltcheva S."/>
            <person name="Molinier V."/>
            <person name="Murat C."/>
            <person name="Poggeler S."/>
            <person name="Quandt C.A."/>
            <person name="Sperisen C."/>
            <person name="Tritt A."/>
            <person name="Tisserant E."/>
            <person name="Crous P.W."/>
            <person name="Henrissat B."/>
            <person name="Nehls U."/>
            <person name="Egli S."/>
            <person name="Spatafora J.W."/>
            <person name="Grigoriev I.V."/>
            <person name="Martin F.M."/>
        </authorList>
    </citation>
    <scope>NUCLEOTIDE SEQUENCE [LARGE SCALE GENOMIC DNA]</scope>
    <source>
        <strain evidence="2 3">CBS 207.34</strain>
    </source>
</reference>
<feature type="compositionally biased region" description="Basic residues" evidence="1">
    <location>
        <begin position="121"/>
        <end position="136"/>
    </location>
</feature>
<evidence type="ECO:0000313" key="2">
    <source>
        <dbReference type="EMBL" id="OCL08979.1"/>
    </source>
</evidence>
<feature type="compositionally biased region" description="Basic residues" evidence="1">
    <location>
        <begin position="204"/>
        <end position="213"/>
    </location>
</feature>